<keyword evidence="5" id="KW-0560">Oxidoreductase</keyword>
<keyword evidence="9" id="KW-1185">Reference proteome</keyword>
<evidence type="ECO:0000256" key="5">
    <source>
        <dbReference type="ARBA" id="ARBA00023002"/>
    </source>
</evidence>
<dbReference type="Pfam" id="PF00732">
    <property type="entry name" value="GMC_oxred_N"/>
    <property type="match status" value="1"/>
</dbReference>
<gene>
    <name evidence="8" type="ORF">J2W94_002954</name>
</gene>
<evidence type="ECO:0000259" key="6">
    <source>
        <dbReference type="Pfam" id="PF00732"/>
    </source>
</evidence>
<evidence type="ECO:0000256" key="3">
    <source>
        <dbReference type="ARBA" id="ARBA00022630"/>
    </source>
</evidence>
<dbReference type="EMBL" id="JAVDTT010000004">
    <property type="protein sequence ID" value="MDR6842649.1"/>
    <property type="molecule type" value="Genomic_DNA"/>
</dbReference>
<dbReference type="InterPro" id="IPR036188">
    <property type="entry name" value="FAD/NAD-bd_sf"/>
</dbReference>
<dbReference type="SUPFAM" id="SSF51905">
    <property type="entry name" value="FAD/NAD(P)-binding domain"/>
    <property type="match status" value="1"/>
</dbReference>
<evidence type="ECO:0000313" key="9">
    <source>
        <dbReference type="Proteomes" id="UP001254759"/>
    </source>
</evidence>
<accession>A0ABU1RV50</accession>
<organism evidence="8 9">
    <name type="scientific">Pseudoxanthomonas sacheonensis</name>
    <dbReference type="NCBI Taxonomy" id="443615"/>
    <lineage>
        <taxon>Bacteria</taxon>
        <taxon>Pseudomonadati</taxon>
        <taxon>Pseudomonadota</taxon>
        <taxon>Gammaproteobacteria</taxon>
        <taxon>Lysobacterales</taxon>
        <taxon>Lysobacteraceae</taxon>
        <taxon>Pseudoxanthomonas</taxon>
    </lineage>
</organism>
<evidence type="ECO:0000313" key="8">
    <source>
        <dbReference type="EMBL" id="MDR6842649.1"/>
    </source>
</evidence>
<protein>
    <submittedName>
        <fullName evidence="8">Choline dehydrogenase-like flavoprotein</fullName>
    </submittedName>
</protein>
<keyword evidence="4" id="KW-0274">FAD</keyword>
<evidence type="ECO:0000259" key="7">
    <source>
        <dbReference type="Pfam" id="PF05199"/>
    </source>
</evidence>
<comment type="similarity">
    <text evidence="2">Belongs to the GMC oxidoreductase family.</text>
</comment>
<comment type="caution">
    <text evidence="8">The sequence shown here is derived from an EMBL/GenBank/DDBJ whole genome shotgun (WGS) entry which is preliminary data.</text>
</comment>
<dbReference type="PANTHER" id="PTHR42784">
    <property type="entry name" value="PYRANOSE 2-OXIDASE"/>
    <property type="match status" value="1"/>
</dbReference>
<evidence type="ECO:0000256" key="1">
    <source>
        <dbReference type="ARBA" id="ARBA00001974"/>
    </source>
</evidence>
<dbReference type="Gene3D" id="3.50.50.60">
    <property type="entry name" value="FAD/NAD(P)-binding domain"/>
    <property type="match status" value="2"/>
</dbReference>
<sequence length="601" mass="65926">MTFITAGDIKKKTYDVIVVGSGAAGGQTAYTLCMDGARVLMLEAGRNYTPESETPMFQTPEQAPLRGTSTPEKAFGFYDATVDGGWQVPGEPYVNASQDDAGRFDWWRARMLGGRTNHWGRISLRNGAYDFKPYSRDGLGFDWPIDYADVAPYYDKVEMLIGVYGDNDGLENTPDSPAGVLLPPPKPKVSDLLVQQRAGRLGVPVVAGHRAVLTRRLDADNLPAKLHPGNPEAQRILRESMLRRAACWWATPCGRGCSTGANYQSTTVHLPPALATGRLDIVCDAMVREVVLGANGKAEGVRFIDRTSGKEFAASARVVVLAASACESARILLNSKSTSFPDGLANSSGKVGRYLMDTVGTSLNGQIPLLENLPLHNEDGADGGHMYSPWWLYKEQLAGKLGFARGYHIEFGGGRRMPEMHTGAGLEWLTGGSYGQKFKQDMRRYYGSFVGFAGRGEMIPNEHSYCEIDPQVKDKWGIPVLRFHWQWSEHETRQAAHMKRTFAEIIEAMGGRVQGQVETDGAKAIHAGGSIIHELGGAIMGADPKTSVTDRWCRTWDVDNLYITDGAVFASNADKNPTLTIMALAWRASDHMLARMRRKEL</sequence>
<proteinExistence type="inferred from homology"/>
<dbReference type="InterPro" id="IPR000172">
    <property type="entry name" value="GMC_OxRdtase_N"/>
</dbReference>
<dbReference type="SUPFAM" id="SSF54373">
    <property type="entry name" value="FAD-linked reductases, C-terminal domain"/>
    <property type="match status" value="1"/>
</dbReference>
<feature type="domain" description="Glucose-methanol-choline oxidoreductase N-terminal" evidence="6">
    <location>
        <begin position="252"/>
        <end position="335"/>
    </location>
</feature>
<feature type="domain" description="Glucose-methanol-choline oxidoreductase C-terminal" evidence="7">
    <location>
        <begin position="463"/>
        <end position="585"/>
    </location>
</feature>
<reference evidence="8 9" key="1">
    <citation type="submission" date="2023-07" db="EMBL/GenBank/DDBJ databases">
        <title>Sorghum-associated microbial communities from plants grown in Nebraska, USA.</title>
        <authorList>
            <person name="Schachtman D."/>
        </authorList>
    </citation>
    <scope>NUCLEOTIDE SEQUENCE [LARGE SCALE GENOMIC DNA]</scope>
    <source>
        <strain evidence="8 9">BE107</strain>
    </source>
</reference>
<comment type="cofactor">
    <cofactor evidence="1">
        <name>FAD</name>
        <dbReference type="ChEBI" id="CHEBI:57692"/>
    </cofactor>
</comment>
<dbReference type="PANTHER" id="PTHR42784:SF1">
    <property type="entry name" value="PYRANOSE 2-OXIDASE"/>
    <property type="match status" value="1"/>
</dbReference>
<dbReference type="RefSeq" id="WP_310094985.1">
    <property type="nucleotide sequence ID" value="NZ_JAVDTT010000004.1"/>
</dbReference>
<dbReference type="Proteomes" id="UP001254759">
    <property type="component" value="Unassembled WGS sequence"/>
</dbReference>
<name>A0ABU1RV50_9GAMM</name>
<keyword evidence="3" id="KW-0285">Flavoprotein</keyword>
<dbReference type="Pfam" id="PF05199">
    <property type="entry name" value="GMC_oxred_C"/>
    <property type="match status" value="1"/>
</dbReference>
<evidence type="ECO:0000256" key="4">
    <source>
        <dbReference type="ARBA" id="ARBA00022827"/>
    </source>
</evidence>
<dbReference type="InterPro" id="IPR007867">
    <property type="entry name" value="GMC_OxRtase_C"/>
</dbReference>
<evidence type="ECO:0000256" key="2">
    <source>
        <dbReference type="ARBA" id="ARBA00010790"/>
    </source>
</evidence>
<dbReference type="InterPro" id="IPR051473">
    <property type="entry name" value="P2Ox-like"/>
</dbReference>